<dbReference type="Proteomes" id="UP001296706">
    <property type="component" value="Unassembled WGS sequence"/>
</dbReference>
<sequence length="103" mass="10939">MGADELEAATRAIRAAFGDEVQIIDSFAFSSGALSITIRRGTSFAVLDGHPSSRWGVSFDPDHGFTGNDRVVDSLAEVVDLIRRRWATGALDEAEQAGSAPTT</sequence>
<evidence type="ECO:0000313" key="1">
    <source>
        <dbReference type="EMBL" id="NMH76391.1"/>
    </source>
</evidence>
<accession>A0ABX1RB97</accession>
<gene>
    <name evidence="1" type="ORF">HF577_04615</name>
</gene>
<name>A0ABX1RB97_9PSEU</name>
<dbReference type="EMBL" id="JAAXKY010000008">
    <property type="protein sequence ID" value="NMH76391.1"/>
    <property type="molecule type" value="Genomic_DNA"/>
</dbReference>
<reference evidence="1 2" key="1">
    <citation type="submission" date="2020-04" db="EMBL/GenBank/DDBJ databases">
        <authorList>
            <person name="Klaysubun C."/>
            <person name="Duangmal K."/>
            <person name="Lipun K."/>
        </authorList>
    </citation>
    <scope>NUCLEOTIDE SEQUENCE [LARGE SCALE GENOMIC DNA]</scope>
    <source>
        <strain evidence="1 2">JCM 11839</strain>
    </source>
</reference>
<organism evidence="1 2">
    <name type="scientific">Pseudonocardia xinjiangensis</name>
    <dbReference type="NCBI Taxonomy" id="75289"/>
    <lineage>
        <taxon>Bacteria</taxon>
        <taxon>Bacillati</taxon>
        <taxon>Actinomycetota</taxon>
        <taxon>Actinomycetes</taxon>
        <taxon>Pseudonocardiales</taxon>
        <taxon>Pseudonocardiaceae</taxon>
        <taxon>Pseudonocardia</taxon>
    </lineage>
</organism>
<keyword evidence="2" id="KW-1185">Reference proteome</keyword>
<comment type="caution">
    <text evidence="1">The sequence shown here is derived from an EMBL/GenBank/DDBJ whole genome shotgun (WGS) entry which is preliminary data.</text>
</comment>
<protein>
    <submittedName>
        <fullName evidence="1">Uncharacterized protein</fullName>
    </submittedName>
</protein>
<evidence type="ECO:0000313" key="2">
    <source>
        <dbReference type="Proteomes" id="UP001296706"/>
    </source>
</evidence>
<dbReference type="RefSeq" id="WP_169394471.1">
    <property type="nucleotide sequence ID" value="NZ_BAAAJH010000008.1"/>
</dbReference>
<proteinExistence type="predicted"/>